<dbReference type="AlphaFoldDB" id="A0A4Y9QV85"/>
<feature type="transmembrane region" description="Helical" evidence="1">
    <location>
        <begin position="363"/>
        <end position="385"/>
    </location>
</feature>
<name>A0A4Y9QV85_9BACT</name>
<dbReference type="OrthoDB" id="1410674at2"/>
<keyword evidence="1" id="KW-0472">Membrane</keyword>
<keyword evidence="1" id="KW-1133">Transmembrane helix</keyword>
<evidence type="ECO:0000313" key="2">
    <source>
        <dbReference type="EMBL" id="TFV95658.1"/>
    </source>
</evidence>
<proteinExistence type="predicted"/>
<sequence length="388" mass="44480">MENRISKSSYRLFKNRGLVFFLLFILFFASHVSLAQKKKKASVGPAGGTIELSPLELRETMNDFFYKFSRTITESADNIIRLSSNPSIDQEALIWKINAIPIANEAIYSRDPFLGYIDLAVFTYQMKLYFENGAGKELFGDHQNIAINAVDSLWEDLLDIGRNLVPDNDISEGTQLVIDFAKQNPLRSSYFVRQSTIPLMTKIQNVEKVTFKGLAVDMAQSIDDLRSQISSYMEVLPKQVRWESEYLINQALNSPELSSRLDSLADLLERTVLVIESSNELIDNQREAAFEDIRGERIAVIQALRREREIILAEIKNEREIILAELFEQLTIQREATIQDLTALTNQSIEMTFVRMEDIVDKLYWRTVTLIAVLVVLIFLGMIVYKKI</sequence>
<evidence type="ECO:0008006" key="4">
    <source>
        <dbReference type="Google" id="ProtNLM"/>
    </source>
</evidence>
<dbReference type="RefSeq" id="WP_135071961.1">
    <property type="nucleotide sequence ID" value="NZ_SPSB01000002.1"/>
</dbReference>
<protein>
    <recommendedName>
        <fullName evidence="4">Chemotaxis protein</fullName>
    </recommendedName>
</protein>
<dbReference type="Proteomes" id="UP000297647">
    <property type="component" value="Unassembled WGS sequence"/>
</dbReference>
<keyword evidence="3" id="KW-1185">Reference proteome</keyword>
<organism evidence="2 3">
    <name type="scientific">Algoriphagus kandeliae</name>
    <dbReference type="NCBI Taxonomy" id="2562278"/>
    <lineage>
        <taxon>Bacteria</taxon>
        <taxon>Pseudomonadati</taxon>
        <taxon>Bacteroidota</taxon>
        <taxon>Cytophagia</taxon>
        <taxon>Cytophagales</taxon>
        <taxon>Cyclobacteriaceae</taxon>
        <taxon>Algoriphagus</taxon>
    </lineage>
</organism>
<evidence type="ECO:0000256" key="1">
    <source>
        <dbReference type="SAM" id="Phobius"/>
    </source>
</evidence>
<keyword evidence="1" id="KW-0812">Transmembrane</keyword>
<reference evidence="2 3" key="1">
    <citation type="submission" date="2019-03" db="EMBL/GenBank/DDBJ databases">
        <title>Algoriphagus sp. nov, a new strain isolated from root system soil of mangrove plant Kandelia.</title>
        <authorList>
            <person name="Yin Q."/>
            <person name="Wang K."/>
            <person name="Song Z."/>
        </authorList>
    </citation>
    <scope>NUCLEOTIDE SEQUENCE [LARGE SCALE GENOMIC DNA]</scope>
    <source>
        <strain evidence="2 3">XY-J91</strain>
    </source>
</reference>
<comment type="caution">
    <text evidence="2">The sequence shown here is derived from an EMBL/GenBank/DDBJ whole genome shotgun (WGS) entry which is preliminary data.</text>
</comment>
<dbReference type="EMBL" id="SPSB01000002">
    <property type="protein sequence ID" value="TFV95658.1"/>
    <property type="molecule type" value="Genomic_DNA"/>
</dbReference>
<accession>A0A4Y9QV85</accession>
<gene>
    <name evidence="2" type="ORF">E4S40_05405</name>
</gene>
<evidence type="ECO:0000313" key="3">
    <source>
        <dbReference type="Proteomes" id="UP000297647"/>
    </source>
</evidence>